<dbReference type="Pfam" id="PF00001">
    <property type="entry name" value="7tm_1"/>
    <property type="match status" value="2"/>
</dbReference>
<dbReference type="PANTHER" id="PTHR24225">
    <property type="entry name" value="CHEMOTACTIC RECEPTOR"/>
    <property type="match status" value="1"/>
</dbReference>
<comment type="caution">
    <text evidence="14">The sequence shown here is derived from an EMBL/GenBank/DDBJ whole genome shotgun (WGS) entry which is preliminary data.</text>
</comment>
<feature type="transmembrane region" description="Helical" evidence="12">
    <location>
        <begin position="537"/>
        <end position="556"/>
    </location>
</feature>
<feature type="transmembrane region" description="Helical" evidence="12">
    <location>
        <begin position="580"/>
        <end position="603"/>
    </location>
</feature>
<evidence type="ECO:0000256" key="1">
    <source>
        <dbReference type="ARBA" id="ARBA00004651"/>
    </source>
</evidence>
<accession>A0ABQ8L425</accession>
<name>A0ABQ8L425_LABRO</name>
<evidence type="ECO:0000256" key="5">
    <source>
        <dbReference type="ARBA" id="ARBA00022989"/>
    </source>
</evidence>
<feature type="transmembrane region" description="Helical" evidence="12">
    <location>
        <begin position="86"/>
        <end position="104"/>
    </location>
</feature>
<feature type="transmembrane region" description="Helical" evidence="12">
    <location>
        <begin position="206"/>
        <end position="229"/>
    </location>
</feature>
<keyword evidence="15" id="KW-1185">Reference proteome</keyword>
<gene>
    <name evidence="14" type="ORF">H4Q32_030377</name>
</gene>
<feature type="transmembrane region" description="Helical" evidence="12">
    <location>
        <begin position="502"/>
        <end position="525"/>
    </location>
</feature>
<keyword evidence="10" id="KW-0807">Transducer</keyword>
<feature type="transmembrane region" description="Helical" evidence="12">
    <location>
        <begin position="124"/>
        <end position="144"/>
    </location>
</feature>
<proteinExistence type="inferred from homology"/>
<dbReference type="PROSITE" id="PS50262">
    <property type="entry name" value="G_PROTEIN_RECEP_F1_2"/>
    <property type="match status" value="2"/>
</dbReference>
<feature type="transmembrane region" description="Helical" evidence="12">
    <location>
        <begin position="55"/>
        <end position="74"/>
    </location>
</feature>
<dbReference type="InterPro" id="IPR000826">
    <property type="entry name" value="Formyl_rcpt-rel"/>
</dbReference>
<dbReference type="EMBL" id="JACTAM010002212">
    <property type="protein sequence ID" value="KAI2645519.1"/>
    <property type="molecule type" value="Genomic_DNA"/>
</dbReference>
<sequence>MKLKKWYKVLNVREENIDWHNCESNHHKNKHFSSITAMEDYDDILEYPMKVISLVFYYLTLILCVPENTFVLYVAGFKMKRTINTVGFLSLAIVDLLCCLSTLFYATRSVEDKRWPYGSIMCKILPFIMLITMFASVFTLSLISDHTGLGSKTLQSVNCTTVLCSGLVLASVLSLPFMMLRDTYTVYNRTLCLHDEQHYEMYGRLIIIRFVFGFLVPLICITTCYGFIARKLGRSHFHSGRTFRIILAVIVAFFLCWLPYHTVDLIIMYGEKSSYWIAVAVYPLTISLAYFNSCLNPILYVFMGQDFKSNVKLSLRRVFERIFSEEGTQMLQTTQSLQMHSLQHFSSITALEDYYYYILEYPMKVSSLVFYYLTLILCCWIEDEEDPIADLLCCLSTLFYALSVEDKHTGRMDPSCARFSPSLCSSPCLPSGSVYSGDHTGLGSKSSQSVNCTTVLCSGLVLASVLSLPFMMLRDTYTVYNRTLCLHYQPDEEHNKMYGRLIIIRFVFGFLVPLICITTCYGFIARKLGRSHFHSGRAFRIMLAVIVALFLCWLPYHTVDLIIMYGEESSYWTAVAVDPLAISLAYFNSCLNPILYVFMGWNFKSNVKLSLRRVFERVFSEEGTQMSQTTQTLPMQSV</sequence>
<evidence type="ECO:0000256" key="9">
    <source>
        <dbReference type="ARBA" id="ARBA00023170"/>
    </source>
</evidence>
<dbReference type="Gene3D" id="1.20.1070.10">
    <property type="entry name" value="Rhodopsin 7-helix transmembrane proteins"/>
    <property type="match status" value="2"/>
</dbReference>
<keyword evidence="3" id="KW-0145">Chemotaxis</keyword>
<dbReference type="PRINTS" id="PR00526">
    <property type="entry name" value="FMETLEUPHER"/>
</dbReference>
<comment type="subcellular location">
    <subcellularLocation>
        <location evidence="1">Cell membrane</location>
        <topology evidence="1">Multi-pass membrane protein</topology>
    </subcellularLocation>
</comment>
<evidence type="ECO:0000256" key="12">
    <source>
        <dbReference type="SAM" id="Phobius"/>
    </source>
</evidence>
<reference evidence="14 15" key="1">
    <citation type="submission" date="2022-01" db="EMBL/GenBank/DDBJ databases">
        <title>A high-quality chromosome-level genome assembly of rohu carp, Labeo rohita.</title>
        <authorList>
            <person name="Arick M.A. II"/>
            <person name="Hsu C.-Y."/>
            <person name="Magbanua Z."/>
            <person name="Pechanova O."/>
            <person name="Grover C."/>
            <person name="Miller E."/>
            <person name="Thrash A."/>
            <person name="Ezzel L."/>
            <person name="Alam S."/>
            <person name="Benzie J."/>
            <person name="Hamilton M."/>
            <person name="Karsi A."/>
            <person name="Lawrence M.L."/>
            <person name="Peterson D.G."/>
        </authorList>
    </citation>
    <scope>NUCLEOTIDE SEQUENCE [LARGE SCALE GENOMIC DNA]</scope>
    <source>
        <strain evidence="15">BAU-BD-2019</strain>
        <tissue evidence="14">Blood</tissue>
    </source>
</reference>
<evidence type="ECO:0000256" key="7">
    <source>
        <dbReference type="ARBA" id="ARBA00023136"/>
    </source>
</evidence>
<keyword evidence="8" id="KW-1015">Disulfide bond</keyword>
<protein>
    <submittedName>
        <fullName evidence="14">C3a anaphylatoxin chemotactic receptor</fullName>
    </submittedName>
</protein>
<evidence type="ECO:0000256" key="3">
    <source>
        <dbReference type="ARBA" id="ARBA00022500"/>
    </source>
</evidence>
<comment type="similarity">
    <text evidence="11">Belongs to the chemokine-like receptor (CMKLR) family.</text>
</comment>
<feature type="transmembrane region" description="Helical" evidence="12">
    <location>
        <begin position="280"/>
        <end position="302"/>
    </location>
</feature>
<evidence type="ECO:0000313" key="14">
    <source>
        <dbReference type="EMBL" id="KAI2645519.1"/>
    </source>
</evidence>
<keyword evidence="6" id="KW-0297">G-protein coupled receptor</keyword>
<keyword evidence="2" id="KW-1003">Cell membrane</keyword>
<keyword evidence="5 12" id="KW-1133">Transmembrane helix</keyword>
<evidence type="ECO:0000256" key="8">
    <source>
        <dbReference type="ARBA" id="ARBA00023157"/>
    </source>
</evidence>
<feature type="transmembrane region" description="Helical" evidence="12">
    <location>
        <begin position="156"/>
        <end position="179"/>
    </location>
</feature>
<keyword evidence="7 12" id="KW-0472">Membrane</keyword>
<feature type="domain" description="G-protein coupled receptors family 1 profile" evidence="13">
    <location>
        <begin position="461"/>
        <end position="596"/>
    </location>
</feature>
<evidence type="ECO:0000313" key="15">
    <source>
        <dbReference type="Proteomes" id="UP000830375"/>
    </source>
</evidence>
<feature type="transmembrane region" description="Helical" evidence="12">
    <location>
        <begin position="452"/>
        <end position="472"/>
    </location>
</feature>
<keyword evidence="4 12" id="KW-0812">Transmembrane</keyword>
<evidence type="ECO:0000256" key="6">
    <source>
        <dbReference type="ARBA" id="ARBA00023040"/>
    </source>
</evidence>
<evidence type="ECO:0000256" key="10">
    <source>
        <dbReference type="ARBA" id="ARBA00023224"/>
    </source>
</evidence>
<evidence type="ECO:0000256" key="4">
    <source>
        <dbReference type="ARBA" id="ARBA00022692"/>
    </source>
</evidence>
<evidence type="ECO:0000259" key="13">
    <source>
        <dbReference type="PROSITE" id="PS50262"/>
    </source>
</evidence>
<dbReference type="Proteomes" id="UP000830375">
    <property type="component" value="Unassembled WGS sequence"/>
</dbReference>
<feature type="transmembrane region" description="Helical" evidence="12">
    <location>
        <begin position="241"/>
        <end position="260"/>
    </location>
</feature>
<dbReference type="InterPro" id="IPR017452">
    <property type="entry name" value="GPCR_Rhodpsn_7TM"/>
</dbReference>
<evidence type="ECO:0000256" key="11">
    <source>
        <dbReference type="ARBA" id="ARBA00025736"/>
    </source>
</evidence>
<dbReference type="PANTHER" id="PTHR24225:SF29">
    <property type="entry name" value="C5A ANAPHYLATOXIN CHEMOTACTIC RECEPTOR 1"/>
    <property type="match status" value="1"/>
</dbReference>
<organism evidence="14 15">
    <name type="scientific">Labeo rohita</name>
    <name type="common">Indian major carp</name>
    <name type="synonym">Cyprinus rohita</name>
    <dbReference type="NCBI Taxonomy" id="84645"/>
    <lineage>
        <taxon>Eukaryota</taxon>
        <taxon>Metazoa</taxon>
        <taxon>Chordata</taxon>
        <taxon>Craniata</taxon>
        <taxon>Vertebrata</taxon>
        <taxon>Euteleostomi</taxon>
        <taxon>Actinopterygii</taxon>
        <taxon>Neopterygii</taxon>
        <taxon>Teleostei</taxon>
        <taxon>Ostariophysi</taxon>
        <taxon>Cypriniformes</taxon>
        <taxon>Cyprinidae</taxon>
        <taxon>Labeoninae</taxon>
        <taxon>Labeonini</taxon>
        <taxon>Labeo</taxon>
    </lineage>
</organism>
<dbReference type="InterPro" id="IPR000276">
    <property type="entry name" value="GPCR_Rhodpsn"/>
</dbReference>
<dbReference type="SUPFAM" id="SSF81321">
    <property type="entry name" value="Family A G protein-coupled receptor-like"/>
    <property type="match status" value="2"/>
</dbReference>
<feature type="domain" description="G-protein coupled receptors family 1 profile" evidence="13">
    <location>
        <begin position="67"/>
        <end position="300"/>
    </location>
</feature>
<keyword evidence="9 14" id="KW-0675">Receptor</keyword>
<evidence type="ECO:0000256" key="2">
    <source>
        <dbReference type="ARBA" id="ARBA00022475"/>
    </source>
</evidence>
<dbReference type="PRINTS" id="PR00237">
    <property type="entry name" value="GPCRRHODOPSN"/>
</dbReference>